<proteinExistence type="predicted"/>
<evidence type="ECO:0000313" key="2">
    <source>
        <dbReference type="EMBL" id="RMC07845.1"/>
    </source>
</evidence>
<reference evidence="2 3" key="1">
    <citation type="submission" date="2018-07" db="EMBL/GenBank/DDBJ databases">
        <title>A high quality draft genome assembly of the barn swallow (H. rustica rustica).</title>
        <authorList>
            <person name="Formenti G."/>
            <person name="Chiara M."/>
            <person name="Poveda L."/>
            <person name="Francoijs K.-J."/>
            <person name="Bonisoli-Alquati A."/>
            <person name="Canova L."/>
            <person name="Gianfranceschi L."/>
            <person name="Horner D.S."/>
            <person name="Saino N."/>
        </authorList>
    </citation>
    <scope>NUCLEOTIDE SEQUENCE [LARGE SCALE GENOMIC DNA]</scope>
    <source>
        <strain evidence="2">Chelidonia</strain>
        <tissue evidence="2">Blood</tissue>
    </source>
</reference>
<feature type="region of interest" description="Disordered" evidence="1">
    <location>
        <begin position="59"/>
        <end position="91"/>
    </location>
</feature>
<dbReference type="EMBL" id="QRBI01000119">
    <property type="protein sequence ID" value="RMC07845.1"/>
    <property type="molecule type" value="Genomic_DNA"/>
</dbReference>
<comment type="caution">
    <text evidence="2">The sequence shown here is derived from an EMBL/GenBank/DDBJ whole genome shotgun (WGS) entry which is preliminary data.</text>
</comment>
<gene>
    <name evidence="2" type="ORF">DUI87_15314</name>
</gene>
<accession>A0A3M0K3K5</accession>
<keyword evidence="3" id="KW-1185">Reference proteome</keyword>
<organism evidence="2 3">
    <name type="scientific">Hirundo rustica rustica</name>
    <dbReference type="NCBI Taxonomy" id="333673"/>
    <lineage>
        <taxon>Eukaryota</taxon>
        <taxon>Metazoa</taxon>
        <taxon>Chordata</taxon>
        <taxon>Craniata</taxon>
        <taxon>Vertebrata</taxon>
        <taxon>Euteleostomi</taxon>
        <taxon>Archelosauria</taxon>
        <taxon>Archosauria</taxon>
        <taxon>Dinosauria</taxon>
        <taxon>Saurischia</taxon>
        <taxon>Theropoda</taxon>
        <taxon>Coelurosauria</taxon>
        <taxon>Aves</taxon>
        <taxon>Neognathae</taxon>
        <taxon>Neoaves</taxon>
        <taxon>Telluraves</taxon>
        <taxon>Australaves</taxon>
        <taxon>Passeriformes</taxon>
        <taxon>Sylvioidea</taxon>
        <taxon>Hirundinidae</taxon>
        <taxon>Hirundo</taxon>
    </lineage>
</organism>
<evidence type="ECO:0000313" key="3">
    <source>
        <dbReference type="Proteomes" id="UP000269221"/>
    </source>
</evidence>
<dbReference type="AlphaFoldDB" id="A0A3M0K3K5"/>
<evidence type="ECO:0000256" key="1">
    <source>
        <dbReference type="SAM" id="MobiDB-lite"/>
    </source>
</evidence>
<protein>
    <submittedName>
        <fullName evidence="2">Uncharacterized protein</fullName>
    </submittedName>
</protein>
<name>A0A3M0K3K5_HIRRU</name>
<sequence>MFAARSLPPAPCHSEVKMDTDKWLKEQMLKRAGQGDLRGLVVGATRAAQLQLEEDVQLHPDPAGKGLLGRQSPAQRGPGKKGATKQFACAF</sequence>
<dbReference type="Proteomes" id="UP000269221">
    <property type="component" value="Unassembled WGS sequence"/>
</dbReference>